<protein>
    <submittedName>
        <fullName evidence="2">Glycerophosphodiester phosphodiesterase</fullName>
    </submittedName>
</protein>
<keyword evidence="3" id="KW-1185">Reference proteome</keyword>
<dbReference type="EMBL" id="VUOB01000005">
    <property type="protein sequence ID" value="KAA2265754.1"/>
    <property type="molecule type" value="Genomic_DNA"/>
</dbReference>
<name>A0A5B2XS86_9PSEU</name>
<feature type="domain" description="GP-PDE" evidence="1">
    <location>
        <begin position="61"/>
        <end position="299"/>
    </location>
</feature>
<dbReference type="AlphaFoldDB" id="A0A5B2XS86"/>
<dbReference type="InterPro" id="IPR030395">
    <property type="entry name" value="GP_PDE_dom"/>
</dbReference>
<dbReference type="PANTHER" id="PTHR43805">
    <property type="entry name" value="GLYCEROPHOSPHORYL DIESTER PHOSPHODIESTERASE"/>
    <property type="match status" value="1"/>
</dbReference>
<reference evidence="2 3" key="2">
    <citation type="submission" date="2019-09" db="EMBL/GenBank/DDBJ databases">
        <authorList>
            <person name="Jin C."/>
        </authorList>
    </citation>
    <scope>NUCLEOTIDE SEQUENCE [LARGE SCALE GENOMIC DNA]</scope>
    <source>
        <strain evidence="2 3">AN110305</strain>
    </source>
</reference>
<dbReference type="OrthoDB" id="5241788at2"/>
<dbReference type="PROSITE" id="PS50007">
    <property type="entry name" value="PIPLC_X_DOMAIN"/>
    <property type="match status" value="1"/>
</dbReference>
<dbReference type="Gene3D" id="3.20.20.190">
    <property type="entry name" value="Phosphatidylinositol (PI) phosphodiesterase"/>
    <property type="match status" value="1"/>
</dbReference>
<reference evidence="2 3" key="1">
    <citation type="submission" date="2019-09" db="EMBL/GenBank/DDBJ databases">
        <title>Goodfellowia gen. nov., a new genus of the Pseudonocardineae related to Actinoalloteichus, containing Goodfellowia coeruleoviolacea gen. nov., comb. nov. gen. nov., comb. nov.</title>
        <authorList>
            <person name="Labeda D."/>
        </authorList>
    </citation>
    <scope>NUCLEOTIDE SEQUENCE [LARGE SCALE GENOMIC DNA]</scope>
    <source>
        <strain evidence="2 3">AN110305</strain>
    </source>
</reference>
<dbReference type="Proteomes" id="UP000323454">
    <property type="component" value="Unassembled WGS sequence"/>
</dbReference>
<comment type="caution">
    <text evidence="2">The sequence shown here is derived from an EMBL/GenBank/DDBJ whole genome shotgun (WGS) entry which is preliminary data.</text>
</comment>
<evidence type="ECO:0000313" key="3">
    <source>
        <dbReference type="Proteomes" id="UP000323454"/>
    </source>
</evidence>
<evidence type="ECO:0000313" key="2">
    <source>
        <dbReference type="EMBL" id="KAA2265754.1"/>
    </source>
</evidence>
<gene>
    <name evidence="2" type="ORF">F0L68_04085</name>
</gene>
<dbReference type="PANTHER" id="PTHR43805:SF1">
    <property type="entry name" value="GP-PDE DOMAIN-CONTAINING PROTEIN"/>
    <property type="match status" value="1"/>
</dbReference>
<dbReference type="CDD" id="cd08561">
    <property type="entry name" value="GDPD_cytoplasmic_ScUgpQ2_like"/>
    <property type="match status" value="1"/>
</dbReference>
<dbReference type="SUPFAM" id="SSF51695">
    <property type="entry name" value="PLC-like phosphodiesterases"/>
    <property type="match status" value="1"/>
</dbReference>
<sequence length="312" mass="32654">MPGGVGWVGGAPPWVGVSLAGSGGVGCVLCGHRVVTWRLPGEGRLLRVSIDSHPYLAGPHPRAFAHRGWHLGELSGMENSLSALRRAVAEGFRYLETDVHATSDGVVVVHHDAVLDRTTDGVGAVAGLPWSVVGAAKVGGREPVCRLEDALEELPGAFFNIDVKSDAAVGPVLGVLRRSGALDRVCLASFSDARLARLRRLGGPGLLTSMGPLSVGALWASGRVAGLPVGGVVRGAMAQVPVRQGPLTVVDGRFVAAARRRGVEVHVWTVDEEVEMRRLLDLGVDGLVTDRPDVLREVLRSRGCWPADAGGA</sequence>
<proteinExistence type="predicted"/>
<dbReference type="PROSITE" id="PS51704">
    <property type="entry name" value="GP_PDE"/>
    <property type="match status" value="1"/>
</dbReference>
<organism evidence="2 3">
    <name type="scientific">Solihabitans fulvus</name>
    <dbReference type="NCBI Taxonomy" id="1892852"/>
    <lineage>
        <taxon>Bacteria</taxon>
        <taxon>Bacillati</taxon>
        <taxon>Actinomycetota</taxon>
        <taxon>Actinomycetes</taxon>
        <taxon>Pseudonocardiales</taxon>
        <taxon>Pseudonocardiaceae</taxon>
        <taxon>Solihabitans</taxon>
    </lineage>
</organism>
<dbReference type="GO" id="GO:0006629">
    <property type="term" value="P:lipid metabolic process"/>
    <property type="evidence" value="ECO:0007669"/>
    <property type="project" value="InterPro"/>
</dbReference>
<dbReference type="GO" id="GO:0008081">
    <property type="term" value="F:phosphoric diester hydrolase activity"/>
    <property type="evidence" value="ECO:0007669"/>
    <property type="project" value="InterPro"/>
</dbReference>
<dbReference type="InterPro" id="IPR017946">
    <property type="entry name" value="PLC-like_Pdiesterase_TIM-brl"/>
</dbReference>
<evidence type="ECO:0000259" key="1">
    <source>
        <dbReference type="PROSITE" id="PS51704"/>
    </source>
</evidence>
<dbReference type="Pfam" id="PF03009">
    <property type="entry name" value="GDPD"/>
    <property type="match status" value="1"/>
</dbReference>
<accession>A0A5B2XS86</accession>